<accession>D3PAU3</accession>
<gene>
    <name evidence="4" type="ordered locus">DEFDS_0205</name>
</gene>
<dbReference type="InterPro" id="IPR003658">
    <property type="entry name" value="Anti-sigma_ant"/>
</dbReference>
<dbReference type="KEGG" id="ddf:DEFDS_0205"/>
<name>D3PAU3_DEFDS</name>
<evidence type="ECO:0000313" key="5">
    <source>
        <dbReference type="Proteomes" id="UP000001520"/>
    </source>
</evidence>
<dbReference type="HOGENOM" id="CLU_115403_6_2_0"/>
<dbReference type="InterPro" id="IPR002645">
    <property type="entry name" value="STAS_dom"/>
</dbReference>
<comment type="similarity">
    <text evidence="1 2">Belongs to the anti-sigma-factor antagonist family.</text>
</comment>
<dbReference type="GO" id="GO:0043856">
    <property type="term" value="F:anti-sigma factor antagonist activity"/>
    <property type="evidence" value="ECO:0007669"/>
    <property type="project" value="InterPro"/>
</dbReference>
<organism evidence="4 5">
    <name type="scientific">Deferribacter desulfuricans (strain DSM 14783 / JCM 11476 / NBRC 101012 / SSM1)</name>
    <dbReference type="NCBI Taxonomy" id="639282"/>
    <lineage>
        <taxon>Bacteria</taxon>
        <taxon>Pseudomonadati</taxon>
        <taxon>Deferribacterota</taxon>
        <taxon>Deferribacteres</taxon>
        <taxon>Deferribacterales</taxon>
        <taxon>Deferribacteraceae</taxon>
        <taxon>Deferribacter</taxon>
    </lineage>
</organism>
<dbReference type="Gene3D" id="3.30.750.24">
    <property type="entry name" value="STAS domain"/>
    <property type="match status" value="1"/>
</dbReference>
<dbReference type="PANTHER" id="PTHR33495">
    <property type="entry name" value="ANTI-SIGMA FACTOR ANTAGONIST TM_1081-RELATED-RELATED"/>
    <property type="match status" value="1"/>
</dbReference>
<protein>
    <recommendedName>
        <fullName evidence="2">Anti-sigma factor antagonist</fullName>
    </recommendedName>
</protein>
<dbReference type="OrthoDB" id="9793697at2"/>
<dbReference type="SUPFAM" id="SSF52091">
    <property type="entry name" value="SpoIIaa-like"/>
    <property type="match status" value="1"/>
</dbReference>
<evidence type="ECO:0000256" key="1">
    <source>
        <dbReference type="ARBA" id="ARBA00009013"/>
    </source>
</evidence>
<dbReference type="NCBIfam" id="TIGR00377">
    <property type="entry name" value="ant_ant_sig"/>
    <property type="match status" value="1"/>
</dbReference>
<dbReference type="PROSITE" id="PS50801">
    <property type="entry name" value="STAS"/>
    <property type="match status" value="1"/>
</dbReference>
<evidence type="ECO:0000259" key="3">
    <source>
        <dbReference type="PROSITE" id="PS50801"/>
    </source>
</evidence>
<dbReference type="EMBL" id="AP011529">
    <property type="protein sequence ID" value="BAI79716.1"/>
    <property type="molecule type" value="Genomic_DNA"/>
</dbReference>
<reference evidence="4 5" key="1">
    <citation type="journal article" date="2010" name="DNA Res.">
        <title>Bacterial lifestyle in a deep-sea hydrothermal vent chimney revealed by the genome sequence of the thermophilic bacterium Deferribacter desulfuricans SSM1.</title>
        <authorList>
            <person name="Takaki Y."/>
            <person name="Shimamura S."/>
            <person name="Nakagawa S."/>
            <person name="Fukuhara Y."/>
            <person name="Horikawa H."/>
            <person name="Ankai A."/>
            <person name="Harada T."/>
            <person name="Hosoyama A."/>
            <person name="Oguchi A."/>
            <person name="Fukui S."/>
            <person name="Fujita N."/>
            <person name="Takami H."/>
            <person name="Takai K."/>
        </authorList>
    </citation>
    <scope>NUCLEOTIDE SEQUENCE [LARGE SCALE GENOMIC DNA]</scope>
    <source>
        <strain evidence="5">DSM 14783 / JCM 11476 / NBRC 101012 / SSM1</strain>
    </source>
</reference>
<dbReference type="Proteomes" id="UP000001520">
    <property type="component" value="Chromosome"/>
</dbReference>
<dbReference type="InterPro" id="IPR036513">
    <property type="entry name" value="STAS_dom_sf"/>
</dbReference>
<evidence type="ECO:0000313" key="4">
    <source>
        <dbReference type="EMBL" id="BAI79716.1"/>
    </source>
</evidence>
<dbReference type="CDD" id="cd07043">
    <property type="entry name" value="STAS_anti-anti-sigma_factors"/>
    <property type="match status" value="1"/>
</dbReference>
<proteinExistence type="inferred from homology"/>
<dbReference type="STRING" id="639282.DEFDS_0205"/>
<sequence>MDILRKEENGIITFKVNSLRIDASVVGELKDVVVKDIVEGAKIILDLNNVEYMDSTSLSVLVFFYKEAKQKGAIFKIVTNNDKVLSIFITTGLIRALEIVKDYDEAVKEILEGS</sequence>
<keyword evidence="5" id="KW-1185">Reference proteome</keyword>
<evidence type="ECO:0000256" key="2">
    <source>
        <dbReference type="RuleBase" id="RU003749"/>
    </source>
</evidence>
<feature type="domain" description="STAS" evidence="3">
    <location>
        <begin position="21"/>
        <end position="110"/>
    </location>
</feature>
<dbReference type="eggNOG" id="COG1366">
    <property type="taxonomic scope" value="Bacteria"/>
</dbReference>
<dbReference type="Pfam" id="PF01740">
    <property type="entry name" value="STAS"/>
    <property type="match status" value="1"/>
</dbReference>
<dbReference type="RefSeq" id="WP_013006964.1">
    <property type="nucleotide sequence ID" value="NC_013939.1"/>
</dbReference>
<dbReference type="AlphaFoldDB" id="D3PAU3"/>